<dbReference type="InterPro" id="IPR018027">
    <property type="entry name" value="Asn/Gln_amidotransferase"/>
</dbReference>
<evidence type="ECO:0000256" key="2">
    <source>
        <dbReference type="ARBA" id="ARBA00011123"/>
    </source>
</evidence>
<dbReference type="AlphaFoldDB" id="A0A1I0EIX5"/>
<dbReference type="InterPro" id="IPR004413">
    <property type="entry name" value="GatB"/>
</dbReference>
<dbReference type="NCBIfam" id="TIGR00133">
    <property type="entry name" value="gatB"/>
    <property type="match status" value="1"/>
</dbReference>
<evidence type="ECO:0000313" key="12">
    <source>
        <dbReference type="EMBL" id="SET45295.1"/>
    </source>
</evidence>
<dbReference type="GO" id="GO:0016740">
    <property type="term" value="F:transferase activity"/>
    <property type="evidence" value="ECO:0007669"/>
    <property type="project" value="UniProtKB-KW"/>
</dbReference>
<gene>
    <name evidence="10" type="primary">gatB</name>
    <name evidence="12" type="ORF">SAMN04487772_12213</name>
</gene>
<dbReference type="EMBL" id="FOHN01000022">
    <property type="protein sequence ID" value="SET45295.1"/>
    <property type="molecule type" value="Genomic_DNA"/>
</dbReference>
<dbReference type="Gene3D" id="1.10.10.410">
    <property type="match status" value="1"/>
</dbReference>
<keyword evidence="5 10" id="KW-0067">ATP-binding</keyword>
<dbReference type="InterPro" id="IPR003789">
    <property type="entry name" value="Asn/Gln_tRNA_amidoTrase-B-like"/>
</dbReference>
<dbReference type="InterPro" id="IPR017959">
    <property type="entry name" value="Asn/Gln-tRNA_amidoTrfase_suB/E"/>
</dbReference>
<reference evidence="12 13" key="1">
    <citation type="submission" date="2016-10" db="EMBL/GenBank/DDBJ databases">
        <authorList>
            <person name="de Groot N.N."/>
        </authorList>
    </citation>
    <scope>NUCLEOTIDE SEQUENCE [LARGE SCALE GENOMIC DNA]</scope>
    <source>
        <strain evidence="12 13">DSM 1801</strain>
    </source>
</reference>
<keyword evidence="13" id="KW-1185">Reference proteome</keyword>
<comment type="similarity">
    <text evidence="1 10">Belongs to the GatB/GatE family. GatB subfamily.</text>
</comment>
<comment type="catalytic activity">
    <reaction evidence="8 10">
        <text>L-aspartyl-tRNA(Asn) + L-glutamine + ATP + H2O = L-asparaginyl-tRNA(Asn) + L-glutamate + ADP + phosphate + 2 H(+)</text>
        <dbReference type="Rhea" id="RHEA:14513"/>
        <dbReference type="Rhea" id="RHEA-COMP:9674"/>
        <dbReference type="Rhea" id="RHEA-COMP:9677"/>
        <dbReference type="ChEBI" id="CHEBI:15377"/>
        <dbReference type="ChEBI" id="CHEBI:15378"/>
        <dbReference type="ChEBI" id="CHEBI:29985"/>
        <dbReference type="ChEBI" id="CHEBI:30616"/>
        <dbReference type="ChEBI" id="CHEBI:43474"/>
        <dbReference type="ChEBI" id="CHEBI:58359"/>
        <dbReference type="ChEBI" id="CHEBI:78515"/>
        <dbReference type="ChEBI" id="CHEBI:78516"/>
        <dbReference type="ChEBI" id="CHEBI:456216"/>
    </reaction>
</comment>
<sequence>MSKQYETVIGLEVHVELATKTKIFCGCSTEFGGAPNSHTCPVCTGMPGSLPVLNKQVVQYAMAVGLATNCQINQYCKFDRKNYFYPDNPQNYQISQLYLPICHDGGIEIETEAGGKKTIGIHEIHMEEDAGKLIHDEWDDCSLVDYNRSGVPLIEIVSEPDMRSAEEVIAYLDKLRLIIQYLGASDCKLQEGSMRADVNLSVREAGAEKFGTRTEMKNLNSFKAIARAIEAEKNRQIDLIEEGKQVVQETRRWDDSNGYSYAMRSKEDAQDYRYFPEPDLVPIVISDEWLKETKENQPELRDEKMARYKEEYDIPEYDISIITNSKHMADIFEETVAICKNAKKVSNWLMVETMRLLKEHSMEPEDIRFSPENLAKLIGLVDAKAINGGVAKEVFEKIFTDDIDPEAYVEEHGLKSVNDEGALRSTIQTIIENNPKSVEDYKAGKKKAMGFLVGQTMKEMKGKADPGMVNQIVTEILDAM</sequence>
<dbReference type="NCBIfam" id="NF004014">
    <property type="entry name" value="PRK05477.1-4"/>
    <property type="match status" value="1"/>
</dbReference>
<evidence type="ECO:0000256" key="5">
    <source>
        <dbReference type="ARBA" id="ARBA00022840"/>
    </source>
</evidence>
<keyword evidence="4 10" id="KW-0547">Nucleotide-binding</keyword>
<dbReference type="InterPro" id="IPR017958">
    <property type="entry name" value="Gln-tRNA_amidoTrfase_suB_CS"/>
</dbReference>
<dbReference type="EC" id="6.3.5.-" evidence="10"/>
<dbReference type="GO" id="GO:0005524">
    <property type="term" value="F:ATP binding"/>
    <property type="evidence" value="ECO:0007669"/>
    <property type="project" value="UniProtKB-KW"/>
</dbReference>
<name>A0A1I0EIX5_9FIRM</name>
<comment type="function">
    <text evidence="7 10">Allows the formation of correctly charged Asn-tRNA(Asn) or Gln-tRNA(Gln) through the transamidation of misacylated Asp-tRNA(Asn) or Glu-tRNA(Gln) in organisms which lack either or both of asparaginyl-tRNA or glutaminyl-tRNA synthetases. The reaction takes place in the presence of glutamine and ATP through an activated phospho-Asp-tRNA(Asn) or phospho-Glu-tRNA(Gln).</text>
</comment>
<dbReference type="PROSITE" id="PS01234">
    <property type="entry name" value="GATB"/>
    <property type="match status" value="1"/>
</dbReference>
<dbReference type="Gene3D" id="1.10.150.380">
    <property type="entry name" value="GatB domain, N-terminal subdomain"/>
    <property type="match status" value="1"/>
</dbReference>
<keyword evidence="12" id="KW-0808">Transferase</keyword>
<dbReference type="Proteomes" id="UP000199800">
    <property type="component" value="Unassembled WGS sequence"/>
</dbReference>
<feature type="domain" description="Asn/Gln amidotransferase" evidence="11">
    <location>
        <begin position="330"/>
        <end position="477"/>
    </location>
</feature>
<protein>
    <recommendedName>
        <fullName evidence="10">Aspartyl/glutamyl-tRNA(Asn/Gln) amidotransferase subunit B</fullName>
        <shortName evidence="10">Asp/Glu-ADT subunit B</shortName>
        <ecNumber evidence="10">6.3.5.-</ecNumber>
    </recommendedName>
</protein>
<dbReference type="PANTHER" id="PTHR11659:SF0">
    <property type="entry name" value="GLUTAMYL-TRNA(GLN) AMIDOTRANSFERASE SUBUNIT B, MITOCHONDRIAL"/>
    <property type="match status" value="1"/>
</dbReference>
<organism evidence="12 13">
    <name type="scientific">[Clostridium] polysaccharolyticum</name>
    <dbReference type="NCBI Taxonomy" id="29364"/>
    <lineage>
        <taxon>Bacteria</taxon>
        <taxon>Bacillati</taxon>
        <taxon>Bacillota</taxon>
        <taxon>Clostridia</taxon>
        <taxon>Lachnospirales</taxon>
        <taxon>Lachnospiraceae</taxon>
    </lineage>
</organism>
<evidence type="ECO:0000313" key="13">
    <source>
        <dbReference type="Proteomes" id="UP000199800"/>
    </source>
</evidence>
<evidence type="ECO:0000256" key="10">
    <source>
        <dbReference type="HAMAP-Rule" id="MF_00121"/>
    </source>
</evidence>
<dbReference type="InterPro" id="IPR023168">
    <property type="entry name" value="GatB_Yqey_C_2"/>
</dbReference>
<dbReference type="PANTHER" id="PTHR11659">
    <property type="entry name" value="GLUTAMYL-TRNA GLN AMIDOTRANSFERASE SUBUNIT B MITOCHONDRIAL AND PROKARYOTIC PET112-RELATED"/>
    <property type="match status" value="1"/>
</dbReference>
<dbReference type="RefSeq" id="WP_092478533.1">
    <property type="nucleotide sequence ID" value="NZ_FOHN01000022.1"/>
</dbReference>
<evidence type="ECO:0000256" key="6">
    <source>
        <dbReference type="ARBA" id="ARBA00022917"/>
    </source>
</evidence>
<evidence type="ECO:0000256" key="4">
    <source>
        <dbReference type="ARBA" id="ARBA00022741"/>
    </source>
</evidence>
<dbReference type="SUPFAM" id="SSF55931">
    <property type="entry name" value="Glutamine synthetase/guanido kinase"/>
    <property type="match status" value="1"/>
</dbReference>
<dbReference type="GO" id="GO:0050567">
    <property type="term" value="F:glutaminyl-tRNA synthase (glutamine-hydrolyzing) activity"/>
    <property type="evidence" value="ECO:0007669"/>
    <property type="project" value="UniProtKB-UniRule"/>
</dbReference>
<keyword evidence="3 10" id="KW-0436">Ligase</keyword>
<evidence type="ECO:0000259" key="11">
    <source>
        <dbReference type="SMART" id="SM00845"/>
    </source>
</evidence>
<dbReference type="HAMAP" id="MF_00121">
    <property type="entry name" value="GatB"/>
    <property type="match status" value="1"/>
</dbReference>
<evidence type="ECO:0000256" key="3">
    <source>
        <dbReference type="ARBA" id="ARBA00022598"/>
    </source>
</evidence>
<comment type="catalytic activity">
    <reaction evidence="9 10">
        <text>L-glutamyl-tRNA(Gln) + L-glutamine + ATP + H2O = L-glutaminyl-tRNA(Gln) + L-glutamate + ADP + phosphate + H(+)</text>
        <dbReference type="Rhea" id="RHEA:17521"/>
        <dbReference type="Rhea" id="RHEA-COMP:9681"/>
        <dbReference type="Rhea" id="RHEA-COMP:9684"/>
        <dbReference type="ChEBI" id="CHEBI:15377"/>
        <dbReference type="ChEBI" id="CHEBI:15378"/>
        <dbReference type="ChEBI" id="CHEBI:29985"/>
        <dbReference type="ChEBI" id="CHEBI:30616"/>
        <dbReference type="ChEBI" id="CHEBI:43474"/>
        <dbReference type="ChEBI" id="CHEBI:58359"/>
        <dbReference type="ChEBI" id="CHEBI:78520"/>
        <dbReference type="ChEBI" id="CHEBI:78521"/>
        <dbReference type="ChEBI" id="CHEBI:456216"/>
    </reaction>
</comment>
<dbReference type="OrthoDB" id="9804078at2"/>
<dbReference type="GO" id="GO:0050566">
    <property type="term" value="F:asparaginyl-tRNA synthase (glutamine-hydrolyzing) activity"/>
    <property type="evidence" value="ECO:0007669"/>
    <property type="project" value="RHEA"/>
</dbReference>
<dbReference type="InterPro" id="IPR006075">
    <property type="entry name" value="Asn/Gln-tRNA_Trfase_suB/E_cat"/>
</dbReference>
<dbReference type="GO" id="GO:0070681">
    <property type="term" value="P:glutaminyl-tRNAGln biosynthesis via transamidation"/>
    <property type="evidence" value="ECO:0007669"/>
    <property type="project" value="TreeGrafter"/>
</dbReference>
<dbReference type="InterPro" id="IPR042114">
    <property type="entry name" value="GatB_C_1"/>
</dbReference>
<dbReference type="STRING" id="29364.SAMN04487772_12213"/>
<keyword evidence="6 10" id="KW-0648">Protein biosynthesis</keyword>
<dbReference type="SUPFAM" id="SSF89095">
    <property type="entry name" value="GatB/YqeY motif"/>
    <property type="match status" value="1"/>
</dbReference>
<dbReference type="FunFam" id="1.10.10.410:FF:000001">
    <property type="entry name" value="Aspartyl/glutamyl-tRNA(Asn/Gln) amidotransferase subunit B"/>
    <property type="match status" value="1"/>
</dbReference>
<dbReference type="InterPro" id="IPR014746">
    <property type="entry name" value="Gln_synth/guanido_kin_cat_dom"/>
</dbReference>
<dbReference type="GO" id="GO:0006412">
    <property type="term" value="P:translation"/>
    <property type="evidence" value="ECO:0007669"/>
    <property type="project" value="UniProtKB-UniRule"/>
</dbReference>
<dbReference type="Pfam" id="PF02637">
    <property type="entry name" value="GatB_Yqey"/>
    <property type="match status" value="1"/>
</dbReference>
<evidence type="ECO:0000256" key="8">
    <source>
        <dbReference type="ARBA" id="ARBA00047380"/>
    </source>
</evidence>
<proteinExistence type="inferred from homology"/>
<evidence type="ECO:0000256" key="7">
    <source>
        <dbReference type="ARBA" id="ARBA00024799"/>
    </source>
</evidence>
<dbReference type="SMART" id="SM00845">
    <property type="entry name" value="GatB_Yqey"/>
    <property type="match status" value="1"/>
</dbReference>
<comment type="subunit">
    <text evidence="2 10">Heterotrimer of A, B and C subunits.</text>
</comment>
<evidence type="ECO:0000256" key="9">
    <source>
        <dbReference type="ARBA" id="ARBA00047913"/>
    </source>
</evidence>
<dbReference type="NCBIfam" id="NF004012">
    <property type="entry name" value="PRK05477.1-2"/>
    <property type="match status" value="1"/>
</dbReference>
<dbReference type="Pfam" id="PF02934">
    <property type="entry name" value="GatB_N"/>
    <property type="match status" value="1"/>
</dbReference>
<evidence type="ECO:0000256" key="1">
    <source>
        <dbReference type="ARBA" id="ARBA00005306"/>
    </source>
</evidence>
<accession>A0A1I0EIX5</accession>